<dbReference type="PROSITE" id="PS50111">
    <property type="entry name" value="CHEMOTAXIS_TRANSDUC_2"/>
    <property type="match status" value="1"/>
</dbReference>
<proteinExistence type="predicted"/>
<name>A0ABW5Q2U3_9BACI</name>
<feature type="domain" description="Methyl-accepting transducer" evidence="3">
    <location>
        <begin position="128"/>
        <end position="275"/>
    </location>
</feature>
<dbReference type="InterPro" id="IPR004089">
    <property type="entry name" value="MCPsignal_dom"/>
</dbReference>
<reference evidence="5" key="1">
    <citation type="journal article" date="2019" name="Int. J. Syst. Evol. Microbiol.">
        <title>The Global Catalogue of Microorganisms (GCM) 10K type strain sequencing project: providing services to taxonomists for standard genome sequencing and annotation.</title>
        <authorList>
            <consortium name="The Broad Institute Genomics Platform"/>
            <consortium name="The Broad Institute Genome Sequencing Center for Infectious Disease"/>
            <person name="Wu L."/>
            <person name="Ma J."/>
        </authorList>
    </citation>
    <scope>NUCLEOTIDE SEQUENCE [LARGE SCALE GENOMIC DNA]</scope>
    <source>
        <strain evidence="5">TISTR 1858</strain>
    </source>
</reference>
<dbReference type="EMBL" id="JBHUMX010000036">
    <property type="protein sequence ID" value="MFD2629612.1"/>
    <property type="molecule type" value="Genomic_DNA"/>
</dbReference>
<keyword evidence="1 2" id="KW-0807">Transducer</keyword>
<dbReference type="SMART" id="SM00283">
    <property type="entry name" value="MA"/>
    <property type="match status" value="1"/>
</dbReference>
<dbReference type="RefSeq" id="WP_379562402.1">
    <property type="nucleotide sequence ID" value="NZ_JBHUMX010000036.1"/>
</dbReference>
<dbReference type="Gene3D" id="1.10.287.950">
    <property type="entry name" value="Methyl-accepting chemotaxis protein"/>
    <property type="match status" value="1"/>
</dbReference>
<organism evidence="4 5">
    <name type="scientific">Oceanobacillus kapialis</name>
    <dbReference type="NCBI Taxonomy" id="481353"/>
    <lineage>
        <taxon>Bacteria</taxon>
        <taxon>Bacillati</taxon>
        <taxon>Bacillota</taxon>
        <taxon>Bacilli</taxon>
        <taxon>Bacillales</taxon>
        <taxon>Bacillaceae</taxon>
        <taxon>Oceanobacillus</taxon>
    </lineage>
</organism>
<evidence type="ECO:0000313" key="4">
    <source>
        <dbReference type="EMBL" id="MFD2629612.1"/>
    </source>
</evidence>
<protein>
    <submittedName>
        <fullName evidence="4">Methyl-accepting chemotaxis protein</fullName>
    </submittedName>
</protein>
<keyword evidence="5" id="KW-1185">Reference proteome</keyword>
<accession>A0ABW5Q2U3</accession>
<comment type="caution">
    <text evidence="4">The sequence shown here is derived from an EMBL/GenBank/DDBJ whole genome shotgun (WGS) entry which is preliminary data.</text>
</comment>
<evidence type="ECO:0000259" key="3">
    <source>
        <dbReference type="PROSITE" id="PS50111"/>
    </source>
</evidence>
<evidence type="ECO:0000313" key="5">
    <source>
        <dbReference type="Proteomes" id="UP001597451"/>
    </source>
</evidence>
<sequence length="275" mass="30003">MNKLEAFITSIPYMKIIAREEIMITVFDHEKYLHYEPSSELNFNHKPGDPLPEGYQNYAMVNKTGTTVVKVPKEEFGVPFDSISFAINGEAGEILAGVNVAVSKTKEETFNRIIQTVDSISESLLNKVQHIAAHAEELSATSDQISDNTQNTVEYSSNITNVTGTIKGISEQINLLGLNAAIEAARVGSAGAGFGVVAEEVRKLAAESKKATASIEETLLQIQTAINQMEGDFNNIASSSQEEAKLVTEFMSEIENLTTASGELKTYMQENIETK</sequence>
<dbReference type="PANTHER" id="PTHR32089">
    <property type="entry name" value="METHYL-ACCEPTING CHEMOTAXIS PROTEIN MCPB"/>
    <property type="match status" value="1"/>
</dbReference>
<dbReference type="Pfam" id="PF00015">
    <property type="entry name" value="MCPsignal"/>
    <property type="match status" value="1"/>
</dbReference>
<evidence type="ECO:0000256" key="2">
    <source>
        <dbReference type="PROSITE-ProRule" id="PRU00284"/>
    </source>
</evidence>
<dbReference type="Proteomes" id="UP001597451">
    <property type="component" value="Unassembled WGS sequence"/>
</dbReference>
<dbReference type="PANTHER" id="PTHR32089:SF112">
    <property type="entry name" value="LYSOZYME-LIKE PROTEIN-RELATED"/>
    <property type="match status" value="1"/>
</dbReference>
<evidence type="ECO:0000256" key="1">
    <source>
        <dbReference type="ARBA" id="ARBA00023224"/>
    </source>
</evidence>
<dbReference type="SUPFAM" id="SSF58104">
    <property type="entry name" value="Methyl-accepting chemotaxis protein (MCP) signaling domain"/>
    <property type="match status" value="1"/>
</dbReference>
<gene>
    <name evidence="4" type="ORF">ACFSUN_12560</name>
</gene>